<evidence type="ECO:0000313" key="5">
    <source>
        <dbReference type="EMBL" id="MFD1226533.1"/>
    </source>
</evidence>
<sequence>MIASRLVNQLICTSAVLISLAGCSSSNSGSTPADVLSSVNNRSASPSALRLVDTLPPPENSNQGTEQPLAANDVLQIEVFQTNTLNRTVQIDSAGRISLPLVGTLVAAGKTVRTLEQEIKAAYGRSYLQNPDVTVFLKESVGQRVTVDGEVAKAGLYPVTSAATLLDILAQAGGFKEVADQKKVYVFRNVGSQKFVSNYNVADIRSGRLSNPKIYGGDVVFVFTSQNRVALNNLKEALGIASNATRLAVLP</sequence>
<dbReference type="PROSITE" id="PS51257">
    <property type="entry name" value="PROKAR_LIPOPROTEIN"/>
    <property type="match status" value="1"/>
</dbReference>
<dbReference type="Pfam" id="PF02563">
    <property type="entry name" value="Poly_export"/>
    <property type="match status" value="1"/>
</dbReference>
<comment type="caution">
    <text evidence="5">The sequence shown here is derived from an EMBL/GenBank/DDBJ whole genome shotgun (WGS) entry which is preliminary data.</text>
</comment>
<dbReference type="InterPro" id="IPR049712">
    <property type="entry name" value="Poly_export"/>
</dbReference>
<dbReference type="Gene3D" id="3.10.560.10">
    <property type="entry name" value="Outer membrane lipoprotein wza domain like"/>
    <property type="match status" value="1"/>
</dbReference>
<gene>
    <name evidence="5" type="ORF">ACFQ35_05095</name>
</gene>
<proteinExistence type="predicted"/>
<dbReference type="EMBL" id="JBHTMA010000027">
    <property type="protein sequence ID" value="MFD1226533.1"/>
    <property type="molecule type" value="Genomic_DNA"/>
</dbReference>
<dbReference type="Pfam" id="PF10531">
    <property type="entry name" value="SLBB"/>
    <property type="match status" value="1"/>
</dbReference>
<feature type="chain" id="PRO_5045064308" evidence="2">
    <location>
        <begin position="29"/>
        <end position="251"/>
    </location>
</feature>
<evidence type="ECO:0000259" key="3">
    <source>
        <dbReference type="Pfam" id="PF02563"/>
    </source>
</evidence>
<reference evidence="6" key="1">
    <citation type="journal article" date="2019" name="Int. J. Syst. Evol. Microbiol.">
        <title>The Global Catalogue of Microorganisms (GCM) 10K type strain sequencing project: providing services to taxonomists for standard genome sequencing and annotation.</title>
        <authorList>
            <consortium name="The Broad Institute Genomics Platform"/>
            <consortium name="The Broad Institute Genome Sequencing Center for Infectious Disease"/>
            <person name="Wu L."/>
            <person name="Ma J."/>
        </authorList>
    </citation>
    <scope>NUCLEOTIDE SEQUENCE [LARGE SCALE GENOMIC DNA]</scope>
    <source>
        <strain evidence="6">CCUG 49584</strain>
    </source>
</reference>
<organism evidence="5 6">
    <name type="scientific">Pseudochrobactrum kiredjianiae</name>
    <dbReference type="NCBI Taxonomy" id="386305"/>
    <lineage>
        <taxon>Bacteria</taxon>
        <taxon>Pseudomonadati</taxon>
        <taxon>Pseudomonadota</taxon>
        <taxon>Alphaproteobacteria</taxon>
        <taxon>Hyphomicrobiales</taxon>
        <taxon>Brucellaceae</taxon>
        <taxon>Pseudochrobactrum</taxon>
    </lineage>
</organism>
<feature type="domain" description="Polysaccharide export protein N-terminal" evidence="3">
    <location>
        <begin position="65"/>
        <end position="137"/>
    </location>
</feature>
<dbReference type="Proteomes" id="UP001597263">
    <property type="component" value="Unassembled WGS sequence"/>
</dbReference>
<evidence type="ECO:0000256" key="2">
    <source>
        <dbReference type="SAM" id="SignalP"/>
    </source>
</evidence>
<dbReference type="Gene3D" id="3.30.1950.10">
    <property type="entry name" value="wza like domain"/>
    <property type="match status" value="1"/>
</dbReference>
<evidence type="ECO:0000313" key="6">
    <source>
        <dbReference type="Proteomes" id="UP001597263"/>
    </source>
</evidence>
<feature type="domain" description="Soluble ligand binding" evidence="4">
    <location>
        <begin position="144"/>
        <end position="188"/>
    </location>
</feature>
<keyword evidence="6" id="KW-1185">Reference proteome</keyword>
<protein>
    <submittedName>
        <fullName evidence="5">Polysaccharide biosynthesis/export family protein</fullName>
    </submittedName>
</protein>
<accession>A0ABW3V0D0</accession>
<dbReference type="InterPro" id="IPR003715">
    <property type="entry name" value="Poly_export_N"/>
</dbReference>
<keyword evidence="1 2" id="KW-0732">Signal</keyword>
<dbReference type="PANTHER" id="PTHR33619:SF3">
    <property type="entry name" value="POLYSACCHARIDE EXPORT PROTEIN GFCE-RELATED"/>
    <property type="match status" value="1"/>
</dbReference>
<dbReference type="RefSeq" id="WP_289388986.1">
    <property type="nucleotide sequence ID" value="NZ_JAUCBM010000028.1"/>
</dbReference>
<dbReference type="PANTHER" id="PTHR33619">
    <property type="entry name" value="POLYSACCHARIDE EXPORT PROTEIN GFCE-RELATED"/>
    <property type="match status" value="1"/>
</dbReference>
<dbReference type="InterPro" id="IPR019554">
    <property type="entry name" value="Soluble_ligand-bd"/>
</dbReference>
<evidence type="ECO:0000256" key="1">
    <source>
        <dbReference type="ARBA" id="ARBA00022729"/>
    </source>
</evidence>
<evidence type="ECO:0000259" key="4">
    <source>
        <dbReference type="Pfam" id="PF10531"/>
    </source>
</evidence>
<feature type="signal peptide" evidence="2">
    <location>
        <begin position="1"/>
        <end position="28"/>
    </location>
</feature>
<name>A0ABW3V0D0_9HYPH</name>